<dbReference type="PANTHER" id="PTHR30399:SF1">
    <property type="entry name" value="UTP PYROPHOSPHATASE"/>
    <property type="match status" value="1"/>
</dbReference>
<proteinExistence type="predicted"/>
<gene>
    <name evidence="2" type="ORF">VR7878_00391</name>
</gene>
<evidence type="ECO:0000313" key="2">
    <source>
        <dbReference type="EMBL" id="SJN53580.1"/>
    </source>
</evidence>
<dbReference type="Gene3D" id="3.30.2010.10">
    <property type="entry name" value="Metalloproteases ('zincins'), catalytic domain"/>
    <property type="match status" value="1"/>
</dbReference>
<dbReference type="RefSeq" id="WP_205409403.1">
    <property type="nucleotide sequence ID" value="NZ_FULE01000008.1"/>
</dbReference>
<name>A0A1R4LAF9_VIBR1</name>
<dbReference type="InterPro" id="IPR002725">
    <property type="entry name" value="YgjP-like_metallopeptidase"/>
</dbReference>
<dbReference type="AlphaFoldDB" id="A0A1R4LAF9"/>
<dbReference type="Pfam" id="PF01863">
    <property type="entry name" value="YgjP-like"/>
    <property type="match status" value="1"/>
</dbReference>
<dbReference type="InterPro" id="IPR053136">
    <property type="entry name" value="UTP_pyrophosphatase-like"/>
</dbReference>
<sequence length="243" mass="28484">MPADSCSTMTIGRIEVEVHRKSIKNIHLSVLPPNGHVRLSVPQNTSEHAIRLAIIHKLGWIHQQQADFAAQPRQTTREMISGESHYVWGRQYRLDVVVSSAKHAVKVKNTEWLELKVTPNTTTDNRVKLLNHFYRHEVHQALENLLPFWTQKTGISVSAVGVKKMKTKWGSCNIQAKRLWLNSELAKKPPECLEYILVHEMVHLLERHHNERFKHLMDQFMPNWRERRSLLNSLPLAYEDWRY</sequence>
<feature type="domain" description="YgjP-like metallopeptidase" evidence="1">
    <location>
        <begin position="30"/>
        <end position="233"/>
    </location>
</feature>
<dbReference type="EMBL" id="FULE01000008">
    <property type="protein sequence ID" value="SJN53580.1"/>
    <property type="molecule type" value="Genomic_DNA"/>
</dbReference>
<dbReference type="STRING" id="1123498.VR7878_00391"/>
<reference evidence="3" key="1">
    <citation type="submission" date="2017-02" db="EMBL/GenBank/DDBJ databases">
        <authorList>
            <person name="Rodrigo-Torres L."/>
            <person name="Arahal R.D."/>
            <person name="Lucena T."/>
        </authorList>
    </citation>
    <scope>NUCLEOTIDE SEQUENCE [LARGE SCALE GENOMIC DNA]</scope>
    <source>
        <strain evidence="3">CECT 7878</strain>
    </source>
</reference>
<organism evidence="2 3">
    <name type="scientific">Vibrio ruber (strain DSM 16370 / JCM 11486 / BCRC 17186 / CECT 7878 / LMG 23124 / VR1)</name>
    <dbReference type="NCBI Taxonomy" id="1123498"/>
    <lineage>
        <taxon>Bacteria</taxon>
        <taxon>Pseudomonadati</taxon>
        <taxon>Pseudomonadota</taxon>
        <taxon>Gammaproteobacteria</taxon>
        <taxon>Vibrionales</taxon>
        <taxon>Vibrionaceae</taxon>
        <taxon>Vibrio</taxon>
    </lineage>
</organism>
<evidence type="ECO:0000313" key="3">
    <source>
        <dbReference type="Proteomes" id="UP000188276"/>
    </source>
</evidence>
<evidence type="ECO:0000259" key="1">
    <source>
        <dbReference type="Pfam" id="PF01863"/>
    </source>
</evidence>
<accession>A0A1R4LAF9</accession>
<dbReference type="CDD" id="cd07344">
    <property type="entry name" value="M48_yhfN_like"/>
    <property type="match status" value="1"/>
</dbReference>
<keyword evidence="3" id="KW-1185">Reference proteome</keyword>
<protein>
    <submittedName>
        <fullName evidence="2">SprT-like family protein</fullName>
    </submittedName>
</protein>
<dbReference type="Proteomes" id="UP000188276">
    <property type="component" value="Unassembled WGS sequence"/>
</dbReference>
<dbReference type="PANTHER" id="PTHR30399">
    <property type="entry name" value="UNCHARACTERIZED PROTEIN YGJP"/>
    <property type="match status" value="1"/>
</dbReference>